<accession>A0A6J6KNI2</accession>
<dbReference type="InterPro" id="IPR055140">
    <property type="entry name" value="Thiolase_C_2"/>
</dbReference>
<dbReference type="EMBL" id="CAEZWM010000023">
    <property type="protein sequence ID" value="CAB4649724.1"/>
    <property type="molecule type" value="Genomic_DNA"/>
</dbReference>
<dbReference type="Pfam" id="PF22691">
    <property type="entry name" value="Thiolase_C_1"/>
    <property type="match status" value="1"/>
</dbReference>
<sequence>MARGQYQSDKTISSISGRASIVGVGETEYLRGSARLPVEMMLEASINAIADAGLAPSDIDGILPPPGYTTVEELAVNLGIEDLAFSSTVHMGGASSTAAIQNAAMAVATGIAKNVLVVVGWNGYSAFRPRAGVPVPKRGFDANAVGDTVLDFYLPYGARSAAQFYGWIATRHREMYGTLETDTGEVALACRAHAQTSELALMRGKPLTMEDYLASPWVSEPFRLLDCCLETDCAVAVIVSSTERARDLRHDPVVVLGVGEGHPYPADDIAGRPDPFHIGLSDAAPRAFAMAGVSPHDVDFLQIYDCFTYVVLLQLEALGLCERGGAGEFVRDGRIKLGGEFPLNTHGGLLSQGHMWGMNHVVEAVRQLRHERGDGQVAGAEMGLVTGWGDFGDGSIAILGRDR</sequence>
<gene>
    <name evidence="2" type="ORF">UFOPK2242_00328</name>
</gene>
<evidence type="ECO:0000313" key="2">
    <source>
        <dbReference type="EMBL" id="CAB4649724.1"/>
    </source>
</evidence>
<dbReference type="PANTHER" id="PTHR42870">
    <property type="entry name" value="ACETYL-COA C-ACETYLTRANSFERASE"/>
    <property type="match status" value="1"/>
</dbReference>
<protein>
    <submittedName>
        <fullName evidence="2">Unannotated protein</fullName>
    </submittedName>
</protein>
<reference evidence="2" key="1">
    <citation type="submission" date="2020-05" db="EMBL/GenBank/DDBJ databases">
        <authorList>
            <person name="Chiriac C."/>
            <person name="Salcher M."/>
            <person name="Ghai R."/>
            <person name="Kavagutti S V."/>
        </authorList>
    </citation>
    <scope>NUCLEOTIDE SEQUENCE</scope>
</reference>
<dbReference type="GO" id="GO:0016747">
    <property type="term" value="F:acyltransferase activity, transferring groups other than amino-acyl groups"/>
    <property type="evidence" value="ECO:0007669"/>
    <property type="project" value="InterPro"/>
</dbReference>
<dbReference type="InterPro" id="IPR002155">
    <property type="entry name" value="Thiolase"/>
</dbReference>
<evidence type="ECO:0000259" key="1">
    <source>
        <dbReference type="Pfam" id="PF22691"/>
    </source>
</evidence>
<feature type="domain" description="Thiolase C-terminal" evidence="1">
    <location>
        <begin position="269"/>
        <end position="399"/>
    </location>
</feature>
<dbReference type="InterPro" id="IPR016039">
    <property type="entry name" value="Thiolase-like"/>
</dbReference>
<name>A0A6J6KNI2_9ZZZZ</name>
<dbReference type="PANTHER" id="PTHR42870:SF1">
    <property type="entry name" value="NON-SPECIFIC LIPID-TRANSFER PROTEIN-LIKE 2"/>
    <property type="match status" value="1"/>
</dbReference>
<dbReference type="Gene3D" id="3.40.47.10">
    <property type="match status" value="1"/>
</dbReference>
<dbReference type="PIRSF" id="PIRSF000429">
    <property type="entry name" value="Ac-CoA_Ac_transf"/>
    <property type="match status" value="1"/>
</dbReference>
<dbReference type="AlphaFoldDB" id="A0A6J6KNI2"/>
<dbReference type="SUPFAM" id="SSF53901">
    <property type="entry name" value="Thiolase-like"/>
    <property type="match status" value="1"/>
</dbReference>
<organism evidence="2">
    <name type="scientific">freshwater metagenome</name>
    <dbReference type="NCBI Taxonomy" id="449393"/>
    <lineage>
        <taxon>unclassified sequences</taxon>
        <taxon>metagenomes</taxon>
        <taxon>ecological metagenomes</taxon>
    </lineage>
</organism>
<dbReference type="CDD" id="cd00829">
    <property type="entry name" value="SCP-x_thiolase"/>
    <property type="match status" value="1"/>
</dbReference>
<proteinExistence type="predicted"/>